<feature type="compositionally biased region" description="Polar residues" evidence="1">
    <location>
        <begin position="79"/>
        <end position="89"/>
    </location>
</feature>
<evidence type="ECO:0000313" key="3">
    <source>
        <dbReference type="Proteomes" id="UP001396334"/>
    </source>
</evidence>
<accession>A0ABR2R128</accession>
<proteinExistence type="predicted"/>
<comment type="caution">
    <text evidence="2">The sequence shown here is derived from an EMBL/GenBank/DDBJ whole genome shotgun (WGS) entry which is preliminary data.</text>
</comment>
<sequence length="89" mass="9557">MGQTGSSFQELVATMIGTSSGQTDLLMDMEFSSRELNDEDEVCTAQRLAKLISINLKASSTNSSQFQGPKAPQHLNGHVPSQETCPSPL</sequence>
<organism evidence="2 3">
    <name type="scientific">Hibiscus sabdariffa</name>
    <name type="common">roselle</name>
    <dbReference type="NCBI Taxonomy" id="183260"/>
    <lineage>
        <taxon>Eukaryota</taxon>
        <taxon>Viridiplantae</taxon>
        <taxon>Streptophyta</taxon>
        <taxon>Embryophyta</taxon>
        <taxon>Tracheophyta</taxon>
        <taxon>Spermatophyta</taxon>
        <taxon>Magnoliopsida</taxon>
        <taxon>eudicotyledons</taxon>
        <taxon>Gunneridae</taxon>
        <taxon>Pentapetalae</taxon>
        <taxon>rosids</taxon>
        <taxon>malvids</taxon>
        <taxon>Malvales</taxon>
        <taxon>Malvaceae</taxon>
        <taxon>Malvoideae</taxon>
        <taxon>Hibiscus</taxon>
    </lineage>
</organism>
<keyword evidence="3" id="KW-1185">Reference proteome</keyword>
<reference evidence="2 3" key="1">
    <citation type="journal article" date="2024" name="G3 (Bethesda)">
        <title>Genome assembly of Hibiscus sabdariffa L. provides insights into metabolisms of medicinal natural products.</title>
        <authorList>
            <person name="Kim T."/>
        </authorList>
    </citation>
    <scope>NUCLEOTIDE SEQUENCE [LARGE SCALE GENOMIC DNA]</scope>
    <source>
        <strain evidence="2">TK-2024</strain>
        <tissue evidence="2">Old leaves</tissue>
    </source>
</reference>
<protein>
    <submittedName>
        <fullName evidence="2">Uncharacterized protein</fullName>
    </submittedName>
</protein>
<name>A0ABR2R128_9ROSI</name>
<feature type="region of interest" description="Disordered" evidence="1">
    <location>
        <begin position="61"/>
        <end position="89"/>
    </location>
</feature>
<dbReference type="EMBL" id="JBBPBN010000028">
    <property type="protein sequence ID" value="KAK9006641.1"/>
    <property type="molecule type" value="Genomic_DNA"/>
</dbReference>
<evidence type="ECO:0000256" key="1">
    <source>
        <dbReference type="SAM" id="MobiDB-lite"/>
    </source>
</evidence>
<gene>
    <name evidence="2" type="ORF">V6N11_018976</name>
</gene>
<dbReference type="Proteomes" id="UP001396334">
    <property type="component" value="Unassembled WGS sequence"/>
</dbReference>
<evidence type="ECO:0000313" key="2">
    <source>
        <dbReference type="EMBL" id="KAK9006641.1"/>
    </source>
</evidence>